<organism evidence="1">
    <name type="scientific">Timema shepardi</name>
    <name type="common">Walking stick</name>
    <dbReference type="NCBI Taxonomy" id="629360"/>
    <lineage>
        <taxon>Eukaryota</taxon>
        <taxon>Metazoa</taxon>
        <taxon>Ecdysozoa</taxon>
        <taxon>Arthropoda</taxon>
        <taxon>Hexapoda</taxon>
        <taxon>Insecta</taxon>
        <taxon>Pterygota</taxon>
        <taxon>Neoptera</taxon>
        <taxon>Polyneoptera</taxon>
        <taxon>Phasmatodea</taxon>
        <taxon>Timematodea</taxon>
        <taxon>Timematoidea</taxon>
        <taxon>Timematidae</taxon>
        <taxon>Timema</taxon>
    </lineage>
</organism>
<accession>A0A7R9B673</accession>
<reference evidence="1" key="1">
    <citation type="submission" date="2020-11" db="EMBL/GenBank/DDBJ databases">
        <authorList>
            <person name="Tran Van P."/>
        </authorList>
    </citation>
    <scope>NUCLEOTIDE SEQUENCE</scope>
</reference>
<dbReference type="EMBL" id="OC005922">
    <property type="protein sequence ID" value="CAD7265754.1"/>
    <property type="molecule type" value="Genomic_DNA"/>
</dbReference>
<dbReference type="AlphaFoldDB" id="A0A7R9B673"/>
<evidence type="ECO:0000313" key="1">
    <source>
        <dbReference type="EMBL" id="CAD7265754.1"/>
    </source>
</evidence>
<name>A0A7R9B673_TIMSH</name>
<proteinExistence type="predicted"/>
<sequence>MDPNSTANYKLQDRHLCLRAHKCGLLCVMRCAKHTGRTCFQIPWVREDNTADQGFQTHIRLPQGHNLIQVSSGRSHHKCIVIRPRVVVVNAPGHEPRVRLLAGTLGARVRLLAGAMDAQIRLLAGTMGAKVRLLVGTMGSWVQFLTCTLSALVQLLAGTMGARVQLLAGTMGTQVRFLAGILGAQENGKVELEEVNPNLRGGRVEKHLEKKKTVHPTEIRTSISQSSAVELSTTSALGNYVTKAVLRMVPSQRRNMSIFSQQI</sequence>
<protein>
    <submittedName>
        <fullName evidence="1">Uncharacterized protein</fullName>
    </submittedName>
</protein>
<gene>
    <name evidence="1" type="ORF">TSIB3V08_LOCUS9784</name>
</gene>